<comment type="caution">
    <text evidence="2">The sequence shown here is derived from an EMBL/GenBank/DDBJ whole genome shotgun (WGS) entry which is preliminary data.</text>
</comment>
<name>A0AAW1SZQ6_9CHLO</name>
<dbReference type="PANTHER" id="PTHR22093">
    <property type="entry name" value="LEUKOCYTE RECEPTOR CLUSTER LRC MEMBER 1"/>
    <property type="match status" value="1"/>
</dbReference>
<keyword evidence="3" id="KW-1185">Reference proteome</keyword>
<feature type="region of interest" description="Disordered" evidence="1">
    <location>
        <begin position="1"/>
        <end position="233"/>
    </location>
</feature>
<sequence length="233" mass="25972">AGMLKHINFFQDFEARESHPDNKREKKDEQRKRGNPETQTSDARFDAQFRLANGLYGKQNMPWYSKPGSSLPGPEDVSAQPDESAAELLRQNGSLRVGGPMLGPSPGSISAAGDKELMGNASLEGSRGQELPVAEGKRRRKDKSKSKRKHPRKDPATDEDQHQKRKKRRRSSSSSDEGEAAKGGKKSVEQLRAERLEREAGERRRQREALAAQLSPDSRLGRRYHSGFGNAAR</sequence>
<organism evidence="2 3">
    <name type="scientific">Apatococcus fuscideae</name>
    <dbReference type="NCBI Taxonomy" id="2026836"/>
    <lineage>
        <taxon>Eukaryota</taxon>
        <taxon>Viridiplantae</taxon>
        <taxon>Chlorophyta</taxon>
        <taxon>core chlorophytes</taxon>
        <taxon>Trebouxiophyceae</taxon>
        <taxon>Chlorellales</taxon>
        <taxon>Chlorellaceae</taxon>
        <taxon>Apatococcus</taxon>
    </lineage>
</organism>
<gene>
    <name evidence="2" type="ORF">WJX84_009400</name>
</gene>
<evidence type="ECO:0000313" key="2">
    <source>
        <dbReference type="EMBL" id="KAK9861961.1"/>
    </source>
</evidence>
<dbReference type="EMBL" id="JALJOV010000675">
    <property type="protein sequence ID" value="KAK9861961.1"/>
    <property type="molecule type" value="Genomic_DNA"/>
</dbReference>
<dbReference type="PANTHER" id="PTHR22093:SF0">
    <property type="entry name" value="LEUKOCYTE RECEPTOR CLUSTER MEMBER 1"/>
    <property type="match status" value="1"/>
</dbReference>
<evidence type="ECO:0000313" key="3">
    <source>
        <dbReference type="Proteomes" id="UP001485043"/>
    </source>
</evidence>
<feature type="compositionally biased region" description="Basic and acidic residues" evidence="1">
    <location>
        <begin position="13"/>
        <end position="35"/>
    </location>
</feature>
<reference evidence="2 3" key="1">
    <citation type="journal article" date="2024" name="Nat. Commun.">
        <title>Phylogenomics reveals the evolutionary origins of lichenization in chlorophyte algae.</title>
        <authorList>
            <person name="Puginier C."/>
            <person name="Libourel C."/>
            <person name="Otte J."/>
            <person name="Skaloud P."/>
            <person name="Haon M."/>
            <person name="Grisel S."/>
            <person name="Petersen M."/>
            <person name="Berrin J.G."/>
            <person name="Delaux P.M."/>
            <person name="Dal Grande F."/>
            <person name="Keller J."/>
        </authorList>
    </citation>
    <scope>NUCLEOTIDE SEQUENCE [LARGE SCALE GENOMIC DNA]</scope>
    <source>
        <strain evidence="2 3">SAG 2523</strain>
    </source>
</reference>
<accession>A0AAW1SZQ6</accession>
<dbReference type="Proteomes" id="UP001485043">
    <property type="component" value="Unassembled WGS sequence"/>
</dbReference>
<feature type="compositionally biased region" description="Basic residues" evidence="1">
    <location>
        <begin position="137"/>
        <end position="152"/>
    </location>
</feature>
<dbReference type="InterPro" id="IPR039875">
    <property type="entry name" value="LENG1-like"/>
</dbReference>
<feature type="compositionally biased region" description="Basic and acidic residues" evidence="1">
    <location>
        <begin position="179"/>
        <end position="208"/>
    </location>
</feature>
<dbReference type="AlphaFoldDB" id="A0AAW1SZQ6"/>
<evidence type="ECO:0000256" key="1">
    <source>
        <dbReference type="SAM" id="MobiDB-lite"/>
    </source>
</evidence>
<evidence type="ECO:0008006" key="4">
    <source>
        <dbReference type="Google" id="ProtNLM"/>
    </source>
</evidence>
<protein>
    <recommendedName>
        <fullName evidence="4">Leukocyte receptor cluster member 1</fullName>
    </recommendedName>
</protein>
<feature type="compositionally biased region" description="Basic and acidic residues" evidence="1">
    <location>
        <begin position="153"/>
        <end position="162"/>
    </location>
</feature>
<proteinExistence type="predicted"/>
<feature type="non-terminal residue" evidence="2">
    <location>
        <position position="1"/>
    </location>
</feature>